<dbReference type="EMBL" id="CH445333">
    <property type="protein sequence ID" value="EAT86410.1"/>
    <property type="molecule type" value="Genomic_DNA"/>
</dbReference>
<proteinExistence type="predicted"/>
<evidence type="ECO:0000313" key="2">
    <source>
        <dbReference type="Proteomes" id="UP000001055"/>
    </source>
</evidence>
<reference evidence="2" key="1">
    <citation type="journal article" date="2007" name="Plant Cell">
        <title>Dothideomycete-plant interactions illuminated by genome sequencing and EST analysis of the wheat pathogen Stagonospora nodorum.</title>
        <authorList>
            <person name="Hane J.K."/>
            <person name="Lowe R.G."/>
            <person name="Solomon P.S."/>
            <person name="Tan K.C."/>
            <person name="Schoch C.L."/>
            <person name="Spatafora J.W."/>
            <person name="Crous P.W."/>
            <person name="Kodira C."/>
            <person name="Birren B.W."/>
            <person name="Galagan J.E."/>
            <person name="Torriani S.F."/>
            <person name="McDonald B.A."/>
            <person name="Oliver R.P."/>
        </authorList>
    </citation>
    <scope>NUCLEOTIDE SEQUENCE [LARGE SCALE GENOMIC DNA]</scope>
    <source>
        <strain evidence="2">SN15 / ATCC MYA-4574 / FGSC 10173</strain>
    </source>
</reference>
<dbReference type="GeneID" id="5973825"/>
<dbReference type="AlphaFoldDB" id="Q0UNT5"/>
<dbReference type="Pfam" id="PF26639">
    <property type="entry name" value="Het-6_barrel"/>
    <property type="match status" value="1"/>
</dbReference>
<gene>
    <name evidence="1" type="ORF">SNOG_06579</name>
</gene>
<name>Q0UNT5_PHANO</name>
<dbReference type="InterPro" id="IPR052895">
    <property type="entry name" value="HetReg/Transcr_Mod"/>
</dbReference>
<dbReference type="Proteomes" id="UP000001055">
    <property type="component" value="Unassembled WGS sequence"/>
</dbReference>
<organism evidence="1 2">
    <name type="scientific">Phaeosphaeria nodorum (strain SN15 / ATCC MYA-4574 / FGSC 10173)</name>
    <name type="common">Glume blotch fungus</name>
    <name type="synonym">Parastagonospora nodorum</name>
    <dbReference type="NCBI Taxonomy" id="321614"/>
    <lineage>
        <taxon>Eukaryota</taxon>
        <taxon>Fungi</taxon>
        <taxon>Dikarya</taxon>
        <taxon>Ascomycota</taxon>
        <taxon>Pezizomycotina</taxon>
        <taxon>Dothideomycetes</taxon>
        <taxon>Pleosporomycetidae</taxon>
        <taxon>Pleosporales</taxon>
        <taxon>Pleosporineae</taxon>
        <taxon>Phaeosphaeriaceae</taxon>
        <taxon>Parastagonospora</taxon>
    </lineage>
</organism>
<dbReference type="PANTHER" id="PTHR24148">
    <property type="entry name" value="ANKYRIN REPEAT DOMAIN-CONTAINING PROTEIN 39 HOMOLOG-RELATED"/>
    <property type="match status" value="1"/>
</dbReference>
<accession>Q0UNT5</accession>
<dbReference type="HOGENOM" id="CLU_1027156_0_0_1"/>
<evidence type="ECO:0000313" key="1">
    <source>
        <dbReference type="EMBL" id="EAT86410.1"/>
    </source>
</evidence>
<dbReference type="InParanoid" id="Q0UNT5"/>
<dbReference type="VEuPathDB" id="FungiDB:JI435_413180"/>
<protein>
    <submittedName>
        <fullName evidence="1">Uncharacterized protein</fullName>
    </submittedName>
</protein>
<dbReference type="PANTHER" id="PTHR24148:SF73">
    <property type="entry name" value="HET DOMAIN PROTEIN (AFU_ORTHOLOGUE AFUA_8G01020)"/>
    <property type="match status" value="1"/>
</dbReference>
<dbReference type="VEuPathDB" id="FungiDB:JI435_304730"/>
<sequence length="271" mass="30895">MFAAALIEAGSIEYYEPMLNRPVLNRGLLISAIRKTQQNIDFMVPFSALLGYSRHQEFTNVKDRVYGLLGLQTVESIHTGGVTFVVPDYSLSDKACFQQVAEKILIEGKDLSFLSRILWQNVDSDDGRSSVPFQDYQDIISALSTIYGLHCLLETFGESDTFRNTAFGEWEEHYHTFMEEHADELIYDFDSPLLYWGARAFCGAMHKNTSNQVVFRLKENYLGIGPEILEEGDIIVYFYGAEVPFALRPQDGHWRFVGECYSGQSEAFRIV</sequence>
<dbReference type="KEGG" id="pno:SNOG_06579"/>
<dbReference type="RefSeq" id="XP_001796946.1">
    <property type="nucleotide sequence ID" value="XM_001796894.1"/>
</dbReference>